<keyword evidence="4" id="KW-1185">Reference proteome</keyword>
<evidence type="ECO:0000313" key="4">
    <source>
        <dbReference type="Proteomes" id="UP001432059"/>
    </source>
</evidence>
<dbReference type="Pfam" id="PF16819">
    <property type="entry name" value="DUF5074"/>
    <property type="match status" value="1"/>
</dbReference>
<keyword evidence="1" id="KW-0732">Signal</keyword>
<evidence type="ECO:0000256" key="1">
    <source>
        <dbReference type="ARBA" id="ARBA00022729"/>
    </source>
</evidence>
<feature type="domain" description="Secretion system C-terminal sorting" evidence="2">
    <location>
        <begin position="636"/>
        <end position="702"/>
    </location>
</feature>
<dbReference type="KEGG" id="bpor:BPO_0694"/>
<dbReference type="InterPro" id="IPR026444">
    <property type="entry name" value="Secre_tail"/>
</dbReference>
<dbReference type="AlphaFoldDB" id="A0AAU0F192"/>
<evidence type="ECO:0000313" key="3">
    <source>
        <dbReference type="EMBL" id="WOC51341.1"/>
    </source>
</evidence>
<dbReference type="Proteomes" id="UP001432059">
    <property type="component" value="Chromosome"/>
</dbReference>
<dbReference type="Pfam" id="PF18962">
    <property type="entry name" value="Por_Secre_tail"/>
    <property type="match status" value="1"/>
</dbReference>
<reference evidence="3" key="1">
    <citation type="submission" date="2023-10" db="EMBL/GenBank/DDBJ databases">
        <title>Characterization and whole genome sequencing of a novel strain of Bergeyella porcorum QD2021 isolated from pig.</title>
        <authorList>
            <person name="Liu G."/>
            <person name="Chen C."/>
            <person name="Han X."/>
        </authorList>
    </citation>
    <scope>NUCLEOTIDE SEQUENCE</scope>
    <source>
        <strain evidence="3">QD2021</strain>
    </source>
</reference>
<dbReference type="InterPro" id="IPR031815">
    <property type="entry name" value="DUF5074"/>
</dbReference>
<name>A0AAU0F192_9FLAO</name>
<dbReference type="NCBIfam" id="TIGR04183">
    <property type="entry name" value="Por_Secre_tail"/>
    <property type="match status" value="1"/>
</dbReference>
<gene>
    <name evidence="3" type="ORF">BPO_0694</name>
</gene>
<sequence>MEDITYWVGEGENKAAFVVQWNDTQNPSALVWGFRWNGEATGIDMLKAIAKADARFYSLIYGGTQYGDAVGGLGFDTDNIGSVGLYKDGNLVYPKYPTDGIVGTTSYDFDSYTPIDANDRWQSGWAEKGFWSYYTRETGTGFDFSSVGASGRTLKDGSWDLWNFSVQFNSSPITTTFTPVSAYVQRSNFTDGYFVLNEGWYGHEGGTLNFIGNNGVVDYKVYNMVNEGKTLGNTAAYGTIYGGKLYIVSKQNYQDKGGRLIVADAKTLKKNASFNDIGGGDGRSFLGVNENVGYIGASNGIVTFDIANMTMGNVIPGTGGGSQYNGQIGNMIRSSQYVFAVKQTAGILIIDPKTHTLKKTIEGDFQSITQAKDGSIWAIQSTKLVNIHPTTFVTTEYIIPQTKYFTAWGAWNAGSFTYSTQQNALYWLNSINSWSSGTQIVKFDITSKTFNESFATIPGQDASPKQIPYGAALRLNPVSDELILITTQSGWGANYQKNWIHTINSNGVLTDTKVLNDYYWFQSMPVFPDNVMPTLNGSSEEHITLSTEEKISLVDVVSDRDNLQRAIVKSIKSNSNPSLVQAEINEQDELVLTPIGKGIVDIVVSFNSNGQLAEKTYHIDTQTLHTDDIKQEQFKIYPNPATDFIQITNASNAEVEIYTLNGKLIQKGKAVQGRLALQGIKTGVYLVKISTENGTFTSKLIVK</sequence>
<organism evidence="3 4">
    <name type="scientific">Bergeyella porcorum</name>
    <dbReference type="NCBI Taxonomy" id="1735111"/>
    <lineage>
        <taxon>Bacteria</taxon>
        <taxon>Pseudomonadati</taxon>
        <taxon>Bacteroidota</taxon>
        <taxon>Flavobacteriia</taxon>
        <taxon>Flavobacteriales</taxon>
        <taxon>Weeksellaceae</taxon>
        <taxon>Bergeyella</taxon>
    </lineage>
</organism>
<dbReference type="Gene3D" id="2.130.10.10">
    <property type="entry name" value="YVTN repeat-like/Quinoprotein amine dehydrogenase"/>
    <property type="match status" value="1"/>
</dbReference>
<dbReference type="InterPro" id="IPR015943">
    <property type="entry name" value="WD40/YVTN_repeat-like_dom_sf"/>
</dbReference>
<evidence type="ECO:0000259" key="2">
    <source>
        <dbReference type="Pfam" id="PF18962"/>
    </source>
</evidence>
<accession>A0AAU0F192</accession>
<proteinExistence type="predicted"/>
<protein>
    <submittedName>
        <fullName evidence="3">Secretion protein</fullName>
    </submittedName>
</protein>
<dbReference type="EMBL" id="CP136426">
    <property type="protein sequence ID" value="WOC51341.1"/>
    <property type="molecule type" value="Genomic_DNA"/>
</dbReference>